<evidence type="ECO:0000313" key="1">
    <source>
        <dbReference type="EMBL" id="KRG00504.1"/>
    </source>
</evidence>
<keyword evidence="2" id="KW-1185">Reference proteome</keyword>
<dbReference type="GO" id="GO:0019905">
    <property type="term" value="F:syntaxin binding"/>
    <property type="evidence" value="ECO:0007669"/>
    <property type="project" value="TreeGrafter"/>
</dbReference>
<name>A0A0Q9X8W8_DROMO</name>
<dbReference type="AlphaFoldDB" id="A0A0Q9X8W8"/>
<dbReference type="GO" id="GO:0031201">
    <property type="term" value="C:SNARE complex"/>
    <property type="evidence" value="ECO:0007669"/>
    <property type="project" value="TreeGrafter"/>
</dbReference>
<evidence type="ECO:0000313" key="2">
    <source>
        <dbReference type="Proteomes" id="UP000009192"/>
    </source>
</evidence>
<dbReference type="GO" id="GO:0098793">
    <property type="term" value="C:presynapse"/>
    <property type="evidence" value="ECO:0007669"/>
    <property type="project" value="GOC"/>
</dbReference>
<dbReference type="GO" id="GO:0031629">
    <property type="term" value="P:synaptic vesicle fusion to presynaptic active zone membrane"/>
    <property type="evidence" value="ECO:0007669"/>
    <property type="project" value="TreeGrafter"/>
</dbReference>
<gene>
    <name evidence="1" type="primary">Dmoj\GI23792</name>
    <name evidence="1" type="ORF">Dmoj_GI23792</name>
</gene>
<dbReference type="PANTHER" id="PTHR19305:SF14">
    <property type="entry name" value="SYNAPTOSOMAL-ASSOCIATED PROTEIN-RELATED"/>
    <property type="match status" value="1"/>
</dbReference>
<dbReference type="OrthoDB" id="19261at2759"/>
<protein>
    <submittedName>
        <fullName evidence="1">Uncharacterized protein, isoform D</fullName>
    </submittedName>
</protein>
<accession>A0A0Q9X8W8</accession>
<organism evidence="1 2">
    <name type="scientific">Drosophila mojavensis</name>
    <name type="common">Fruit fly</name>
    <dbReference type="NCBI Taxonomy" id="7230"/>
    <lineage>
        <taxon>Eukaryota</taxon>
        <taxon>Metazoa</taxon>
        <taxon>Ecdysozoa</taxon>
        <taxon>Arthropoda</taxon>
        <taxon>Hexapoda</taxon>
        <taxon>Insecta</taxon>
        <taxon>Pterygota</taxon>
        <taxon>Neoptera</taxon>
        <taxon>Endopterygota</taxon>
        <taxon>Diptera</taxon>
        <taxon>Brachycera</taxon>
        <taxon>Muscomorpha</taxon>
        <taxon>Ephydroidea</taxon>
        <taxon>Drosophilidae</taxon>
        <taxon>Drosophila</taxon>
    </lineage>
</organism>
<dbReference type="SUPFAM" id="SSF58038">
    <property type="entry name" value="SNARE fusion complex"/>
    <property type="match status" value="1"/>
</dbReference>
<dbReference type="GO" id="GO:0005886">
    <property type="term" value="C:plasma membrane"/>
    <property type="evidence" value="ECO:0007669"/>
    <property type="project" value="TreeGrafter"/>
</dbReference>
<dbReference type="Proteomes" id="UP000009192">
    <property type="component" value="Unassembled WGS sequence"/>
</dbReference>
<dbReference type="Gene3D" id="1.20.5.110">
    <property type="match status" value="1"/>
</dbReference>
<proteinExistence type="predicted"/>
<dbReference type="GO" id="GO:0016082">
    <property type="term" value="P:synaptic vesicle priming"/>
    <property type="evidence" value="ECO:0007669"/>
    <property type="project" value="TreeGrafter"/>
</dbReference>
<dbReference type="GO" id="GO:0005484">
    <property type="term" value="F:SNAP receptor activity"/>
    <property type="evidence" value="ECO:0007669"/>
    <property type="project" value="TreeGrafter"/>
</dbReference>
<dbReference type="EMBL" id="CH933806">
    <property type="protein sequence ID" value="KRG00504.1"/>
    <property type="molecule type" value="Genomic_DNA"/>
</dbReference>
<reference evidence="1 2" key="1">
    <citation type="journal article" date="2007" name="Nature">
        <title>Evolution of genes and genomes on the Drosophila phylogeny.</title>
        <authorList>
            <consortium name="Drosophila 12 Genomes Consortium"/>
            <person name="Clark A.G."/>
            <person name="Eisen M.B."/>
            <person name="Smith D.R."/>
            <person name="Bergman C.M."/>
            <person name="Oliver B."/>
            <person name="Markow T.A."/>
            <person name="Kaufman T.C."/>
            <person name="Kellis M."/>
            <person name="Gelbart W."/>
            <person name="Iyer V.N."/>
            <person name="Pollard D.A."/>
            <person name="Sackton T.B."/>
            <person name="Larracuente A.M."/>
            <person name="Singh N.D."/>
            <person name="Abad J.P."/>
            <person name="Abt D.N."/>
            <person name="Adryan B."/>
            <person name="Aguade M."/>
            <person name="Akashi H."/>
            <person name="Anderson W.W."/>
            <person name="Aquadro C.F."/>
            <person name="Ardell D.H."/>
            <person name="Arguello R."/>
            <person name="Artieri C.G."/>
            <person name="Barbash D.A."/>
            <person name="Barker D."/>
            <person name="Barsanti P."/>
            <person name="Batterham P."/>
            <person name="Batzoglou S."/>
            <person name="Begun D."/>
            <person name="Bhutkar A."/>
            <person name="Blanco E."/>
            <person name="Bosak S.A."/>
            <person name="Bradley R.K."/>
            <person name="Brand A.D."/>
            <person name="Brent M.R."/>
            <person name="Brooks A.N."/>
            <person name="Brown R.H."/>
            <person name="Butlin R.K."/>
            <person name="Caggese C."/>
            <person name="Calvi B.R."/>
            <person name="Bernardo de Carvalho A."/>
            <person name="Caspi A."/>
            <person name="Castrezana S."/>
            <person name="Celniker S.E."/>
            <person name="Chang J.L."/>
            <person name="Chapple C."/>
            <person name="Chatterji S."/>
            <person name="Chinwalla A."/>
            <person name="Civetta A."/>
            <person name="Clifton S.W."/>
            <person name="Comeron J.M."/>
            <person name="Costello J.C."/>
            <person name="Coyne J.A."/>
            <person name="Daub J."/>
            <person name="David R.G."/>
            <person name="Delcher A.L."/>
            <person name="Delehaunty K."/>
            <person name="Do C.B."/>
            <person name="Ebling H."/>
            <person name="Edwards K."/>
            <person name="Eickbush T."/>
            <person name="Evans J.D."/>
            <person name="Filipski A."/>
            <person name="Findeiss S."/>
            <person name="Freyhult E."/>
            <person name="Fulton L."/>
            <person name="Fulton R."/>
            <person name="Garcia A.C."/>
            <person name="Gardiner A."/>
            <person name="Garfield D.A."/>
            <person name="Garvin B.E."/>
            <person name="Gibson G."/>
            <person name="Gilbert D."/>
            <person name="Gnerre S."/>
            <person name="Godfrey J."/>
            <person name="Good R."/>
            <person name="Gotea V."/>
            <person name="Gravely B."/>
            <person name="Greenberg A.J."/>
            <person name="Griffiths-Jones S."/>
            <person name="Gross S."/>
            <person name="Guigo R."/>
            <person name="Gustafson E.A."/>
            <person name="Haerty W."/>
            <person name="Hahn M.W."/>
            <person name="Halligan D.L."/>
            <person name="Halpern A.L."/>
            <person name="Halter G.M."/>
            <person name="Han M.V."/>
            <person name="Heger A."/>
            <person name="Hillier L."/>
            <person name="Hinrichs A.S."/>
            <person name="Holmes I."/>
            <person name="Hoskins R.A."/>
            <person name="Hubisz M.J."/>
            <person name="Hultmark D."/>
            <person name="Huntley M.A."/>
            <person name="Jaffe D.B."/>
            <person name="Jagadeeshan S."/>
            <person name="Jeck W.R."/>
            <person name="Johnson J."/>
            <person name="Jones C.D."/>
            <person name="Jordan W.C."/>
            <person name="Karpen G.H."/>
            <person name="Kataoka E."/>
            <person name="Keightley P.D."/>
            <person name="Kheradpour P."/>
            <person name="Kirkness E.F."/>
            <person name="Koerich L.B."/>
            <person name="Kristiansen K."/>
            <person name="Kudrna D."/>
            <person name="Kulathinal R.J."/>
            <person name="Kumar S."/>
            <person name="Kwok R."/>
            <person name="Lander E."/>
            <person name="Langley C.H."/>
            <person name="Lapoint R."/>
            <person name="Lazzaro B.P."/>
            <person name="Lee S.J."/>
            <person name="Levesque L."/>
            <person name="Li R."/>
            <person name="Lin C.F."/>
            <person name="Lin M.F."/>
            <person name="Lindblad-Toh K."/>
            <person name="Llopart A."/>
            <person name="Long M."/>
            <person name="Low L."/>
            <person name="Lozovsky E."/>
            <person name="Lu J."/>
            <person name="Luo M."/>
            <person name="Machado C.A."/>
            <person name="Makalowski W."/>
            <person name="Marzo M."/>
            <person name="Matsuda M."/>
            <person name="Matzkin L."/>
            <person name="McAllister B."/>
            <person name="McBride C.S."/>
            <person name="McKernan B."/>
            <person name="McKernan K."/>
            <person name="Mendez-Lago M."/>
            <person name="Minx P."/>
            <person name="Mollenhauer M.U."/>
            <person name="Montooth K."/>
            <person name="Mount S.M."/>
            <person name="Mu X."/>
            <person name="Myers E."/>
            <person name="Negre B."/>
            <person name="Newfeld S."/>
            <person name="Nielsen R."/>
            <person name="Noor M.A."/>
            <person name="O'Grady P."/>
            <person name="Pachter L."/>
            <person name="Papaceit M."/>
            <person name="Parisi M.J."/>
            <person name="Parisi M."/>
            <person name="Parts L."/>
            <person name="Pedersen J.S."/>
            <person name="Pesole G."/>
            <person name="Phillippy A.M."/>
            <person name="Ponting C.P."/>
            <person name="Pop M."/>
            <person name="Porcelli D."/>
            <person name="Powell J.R."/>
            <person name="Prohaska S."/>
            <person name="Pruitt K."/>
            <person name="Puig M."/>
            <person name="Quesneville H."/>
            <person name="Ram K.R."/>
            <person name="Rand D."/>
            <person name="Rasmussen M.D."/>
            <person name="Reed L.K."/>
            <person name="Reenan R."/>
            <person name="Reily A."/>
            <person name="Remington K.A."/>
            <person name="Rieger T.T."/>
            <person name="Ritchie M.G."/>
            <person name="Robin C."/>
            <person name="Rogers Y.H."/>
            <person name="Rohde C."/>
            <person name="Rozas J."/>
            <person name="Rubenfield M.J."/>
            <person name="Ruiz A."/>
            <person name="Russo S."/>
            <person name="Salzberg S.L."/>
            <person name="Sanchez-Gracia A."/>
            <person name="Saranga D.J."/>
            <person name="Sato H."/>
            <person name="Schaeffer S.W."/>
            <person name="Schatz M.C."/>
            <person name="Schlenke T."/>
            <person name="Schwartz R."/>
            <person name="Segarra C."/>
            <person name="Singh R.S."/>
            <person name="Sirot L."/>
            <person name="Sirota M."/>
            <person name="Sisneros N.B."/>
            <person name="Smith C.D."/>
            <person name="Smith T.F."/>
            <person name="Spieth J."/>
            <person name="Stage D.E."/>
            <person name="Stark A."/>
            <person name="Stephan W."/>
            <person name="Strausberg R.L."/>
            <person name="Strempel S."/>
            <person name="Sturgill D."/>
            <person name="Sutton G."/>
            <person name="Sutton G.G."/>
            <person name="Tao W."/>
            <person name="Teichmann S."/>
            <person name="Tobari Y.N."/>
            <person name="Tomimura Y."/>
            <person name="Tsolas J.M."/>
            <person name="Valente V.L."/>
            <person name="Venter E."/>
            <person name="Venter J.C."/>
            <person name="Vicario S."/>
            <person name="Vieira F.G."/>
            <person name="Vilella A.J."/>
            <person name="Villasante A."/>
            <person name="Walenz B."/>
            <person name="Wang J."/>
            <person name="Wasserman M."/>
            <person name="Watts T."/>
            <person name="Wilson D."/>
            <person name="Wilson R.K."/>
            <person name="Wing R.A."/>
            <person name="Wolfner M.F."/>
            <person name="Wong A."/>
            <person name="Wong G.K."/>
            <person name="Wu C.I."/>
            <person name="Wu G."/>
            <person name="Yamamoto D."/>
            <person name="Yang H.P."/>
            <person name="Yang S.P."/>
            <person name="Yorke J.A."/>
            <person name="Yoshida K."/>
            <person name="Zdobnov E."/>
            <person name="Zhang P."/>
            <person name="Zhang Y."/>
            <person name="Zimin A.V."/>
            <person name="Baldwin J."/>
            <person name="Abdouelleil A."/>
            <person name="Abdulkadir J."/>
            <person name="Abebe A."/>
            <person name="Abera B."/>
            <person name="Abreu J."/>
            <person name="Acer S.C."/>
            <person name="Aftuck L."/>
            <person name="Alexander A."/>
            <person name="An P."/>
            <person name="Anderson E."/>
            <person name="Anderson S."/>
            <person name="Arachi H."/>
            <person name="Azer M."/>
            <person name="Bachantsang P."/>
            <person name="Barry A."/>
            <person name="Bayul T."/>
            <person name="Berlin A."/>
            <person name="Bessette D."/>
            <person name="Bloom T."/>
            <person name="Blye J."/>
            <person name="Boguslavskiy L."/>
            <person name="Bonnet C."/>
            <person name="Boukhgalter B."/>
            <person name="Bourzgui I."/>
            <person name="Brown A."/>
            <person name="Cahill P."/>
            <person name="Channer S."/>
            <person name="Cheshatsang Y."/>
            <person name="Chuda L."/>
            <person name="Citroen M."/>
            <person name="Collymore A."/>
            <person name="Cooke P."/>
            <person name="Costello M."/>
            <person name="D'Aco K."/>
            <person name="Daza R."/>
            <person name="De Haan G."/>
            <person name="DeGray S."/>
            <person name="DeMaso C."/>
            <person name="Dhargay N."/>
            <person name="Dooley K."/>
            <person name="Dooley E."/>
            <person name="Doricent M."/>
            <person name="Dorje P."/>
            <person name="Dorjee K."/>
            <person name="Dupes A."/>
            <person name="Elong R."/>
            <person name="Falk J."/>
            <person name="Farina A."/>
            <person name="Faro S."/>
            <person name="Ferguson D."/>
            <person name="Fisher S."/>
            <person name="Foley C.D."/>
            <person name="Franke A."/>
            <person name="Friedrich D."/>
            <person name="Gadbois L."/>
            <person name="Gearin G."/>
            <person name="Gearin C.R."/>
            <person name="Giannoukos G."/>
            <person name="Goode T."/>
            <person name="Graham J."/>
            <person name="Grandbois E."/>
            <person name="Grewal S."/>
            <person name="Gyaltsen K."/>
            <person name="Hafez N."/>
            <person name="Hagos B."/>
            <person name="Hall J."/>
            <person name="Henson C."/>
            <person name="Hollinger A."/>
            <person name="Honan T."/>
            <person name="Huard M.D."/>
            <person name="Hughes L."/>
            <person name="Hurhula B."/>
            <person name="Husby M.E."/>
            <person name="Kamat A."/>
            <person name="Kanga B."/>
            <person name="Kashin S."/>
            <person name="Khazanovich D."/>
            <person name="Kisner P."/>
            <person name="Lance K."/>
            <person name="Lara M."/>
            <person name="Lee W."/>
            <person name="Lennon N."/>
            <person name="Letendre F."/>
            <person name="LeVine R."/>
            <person name="Lipovsky A."/>
            <person name="Liu X."/>
            <person name="Liu J."/>
            <person name="Liu S."/>
            <person name="Lokyitsang T."/>
            <person name="Lokyitsang Y."/>
            <person name="Lubonja R."/>
            <person name="Lui A."/>
            <person name="MacDonald P."/>
            <person name="Magnisalis V."/>
            <person name="Maru K."/>
            <person name="Matthews C."/>
            <person name="McCusker W."/>
            <person name="McDonough S."/>
            <person name="Mehta T."/>
            <person name="Meldrim J."/>
            <person name="Meneus L."/>
            <person name="Mihai O."/>
            <person name="Mihalev A."/>
            <person name="Mihova T."/>
            <person name="Mittelman R."/>
            <person name="Mlenga V."/>
            <person name="Montmayeur A."/>
            <person name="Mulrain L."/>
            <person name="Navidi A."/>
            <person name="Naylor J."/>
            <person name="Negash T."/>
            <person name="Nguyen T."/>
            <person name="Nguyen N."/>
            <person name="Nicol R."/>
            <person name="Norbu C."/>
            <person name="Norbu N."/>
            <person name="Novod N."/>
            <person name="O'Neill B."/>
            <person name="Osman S."/>
            <person name="Markiewicz E."/>
            <person name="Oyono O.L."/>
            <person name="Patti C."/>
            <person name="Phunkhang P."/>
            <person name="Pierre F."/>
            <person name="Priest M."/>
            <person name="Raghuraman S."/>
            <person name="Rege F."/>
            <person name="Reyes R."/>
            <person name="Rise C."/>
            <person name="Rogov P."/>
            <person name="Ross K."/>
            <person name="Ryan E."/>
            <person name="Settipalli S."/>
            <person name="Shea T."/>
            <person name="Sherpa N."/>
            <person name="Shi L."/>
            <person name="Shih D."/>
            <person name="Sparrow T."/>
            <person name="Spaulding J."/>
            <person name="Stalker J."/>
            <person name="Stange-Thomann N."/>
            <person name="Stavropoulos S."/>
            <person name="Stone C."/>
            <person name="Strader C."/>
            <person name="Tesfaye S."/>
            <person name="Thomson T."/>
            <person name="Thoulutsang Y."/>
            <person name="Thoulutsang D."/>
            <person name="Topham K."/>
            <person name="Topping I."/>
            <person name="Tsamla T."/>
            <person name="Vassiliev H."/>
            <person name="Vo A."/>
            <person name="Wangchuk T."/>
            <person name="Wangdi T."/>
            <person name="Weiand M."/>
            <person name="Wilkinson J."/>
            <person name="Wilson A."/>
            <person name="Yadav S."/>
            <person name="Young G."/>
            <person name="Yu Q."/>
            <person name="Zembek L."/>
            <person name="Zhong D."/>
            <person name="Zimmer A."/>
            <person name="Zwirko Z."/>
            <person name="Jaffe D.B."/>
            <person name="Alvarez P."/>
            <person name="Brockman W."/>
            <person name="Butler J."/>
            <person name="Chin C."/>
            <person name="Gnerre S."/>
            <person name="Grabherr M."/>
            <person name="Kleber M."/>
            <person name="Mauceli E."/>
            <person name="MacCallum I."/>
        </authorList>
    </citation>
    <scope>NUCLEOTIDE SEQUENCE [LARGE SCALE GENOMIC DNA]</scope>
    <source>
        <strain evidence="2">Tucson 15081-1352.22</strain>
    </source>
</reference>
<dbReference type="PANTHER" id="PTHR19305">
    <property type="entry name" value="SYNAPTOSOMAL ASSOCIATED PROTEIN"/>
    <property type="match status" value="1"/>
</dbReference>
<sequence length="81" mass="8946">MPAEPSDEIPGPQVPKTELEELQIKSQSVADESLESTRRMLALCEESKEAGIRTLVALDDQGECGSWDAKHCYVGRARRTT</sequence>